<dbReference type="InterPro" id="IPR036259">
    <property type="entry name" value="MFS_trans_sf"/>
</dbReference>
<feature type="transmembrane region" description="Helical" evidence="4">
    <location>
        <begin position="245"/>
        <end position="267"/>
    </location>
</feature>
<evidence type="ECO:0000313" key="6">
    <source>
        <dbReference type="EMBL" id="OGZ65714.1"/>
    </source>
</evidence>
<feature type="transmembrane region" description="Helical" evidence="4">
    <location>
        <begin position="369"/>
        <end position="391"/>
    </location>
</feature>
<organism evidence="6 7">
    <name type="scientific">Candidatus Staskawiczbacteria bacterium RIFCSPHIGHO2_02_FULL_33_16</name>
    <dbReference type="NCBI Taxonomy" id="1802204"/>
    <lineage>
        <taxon>Bacteria</taxon>
        <taxon>Candidatus Staskawicziibacteriota</taxon>
    </lineage>
</organism>
<protein>
    <recommendedName>
        <fullName evidence="5">Major facilitator superfamily (MFS) profile domain-containing protein</fullName>
    </recommendedName>
</protein>
<dbReference type="PANTHER" id="PTHR23518:SF2">
    <property type="entry name" value="MAJOR FACILITATOR SUPERFAMILY TRANSPORTER"/>
    <property type="match status" value="1"/>
</dbReference>
<accession>A0A1G2HT53</accession>
<feature type="transmembrane region" description="Helical" evidence="4">
    <location>
        <begin position="60"/>
        <end position="79"/>
    </location>
</feature>
<evidence type="ECO:0000256" key="3">
    <source>
        <dbReference type="ARBA" id="ARBA00023136"/>
    </source>
</evidence>
<proteinExistence type="predicted"/>
<dbReference type="Gene3D" id="1.20.1250.20">
    <property type="entry name" value="MFS general substrate transporter like domains"/>
    <property type="match status" value="2"/>
</dbReference>
<keyword evidence="3 4" id="KW-0472">Membrane</keyword>
<evidence type="ECO:0000313" key="7">
    <source>
        <dbReference type="Proteomes" id="UP000179183"/>
    </source>
</evidence>
<dbReference type="CDD" id="cd17370">
    <property type="entry name" value="MFS_MJ1317_like"/>
    <property type="match status" value="1"/>
</dbReference>
<feature type="transmembrane region" description="Helical" evidence="4">
    <location>
        <begin position="279"/>
        <end position="300"/>
    </location>
</feature>
<evidence type="ECO:0000256" key="1">
    <source>
        <dbReference type="ARBA" id="ARBA00022692"/>
    </source>
</evidence>
<dbReference type="GO" id="GO:0022857">
    <property type="term" value="F:transmembrane transporter activity"/>
    <property type="evidence" value="ECO:0007669"/>
    <property type="project" value="InterPro"/>
</dbReference>
<dbReference type="AlphaFoldDB" id="A0A1G2HT53"/>
<feature type="transmembrane region" description="Helical" evidence="4">
    <location>
        <begin position="307"/>
        <end position="323"/>
    </location>
</feature>
<dbReference type="EMBL" id="MHOQ01000039">
    <property type="protein sequence ID" value="OGZ65714.1"/>
    <property type="molecule type" value="Genomic_DNA"/>
</dbReference>
<keyword evidence="1 4" id="KW-0812">Transmembrane</keyword>
<feature type="domain" description="Major facilitator superfamily (MFS) profile" evidence="5">
    <location>
        <begin position="39"/>
        <end position="420"/>
    </location>
</feature>
<keyword evidence="2 4" id="KW-1133">Transmembrane helix</keyword>
<dbReference type="Pfam" id="PF07690">
    <property type="entry name" value="MFS_1"/>
    <property type="match status" value="2"/>
</dbReference>
<sequence>MFGFKKYEMKEKTKAPNLLAARPSTKKDFSAQVFGVRKNIFFLGLVSFFNDFSSEMVQSVMPVFLTVTLGAPVFFVGLIEGVADALSSVFKLISGWISDKIGKRKKPAVFGYSLSVFTRLFLIVTTNFWQVFTLRIIDRVGKGIRNSPRDALIAESSPKEELGKSFNFHRMMDTLGATLGPLLAFLIIYNIKDGYRILFLVAFFLGLFAIGSFVFVKDTPQNKFQDQPKKSVTLDWSIFKENKKFIFVVSSLFIFGLSALPIGLILLRAKEVASIGSVPLMYFIYSLTFVIVAMPIGRLADMVGEKIIIALGFVLAFISYIGFALTSNILAIALFFVALGIYSACTDGIQRMLAAKSLHKELLATGQGFLNMALGFSSLGAGVIGGLLWTFINSQVAFFYAAIMSIIGLVLFIIISKINTK</sequence>
<evidence type="ECO:0000256" key="4">
    <source>
        <dbReference type="SAM" id="Phobius"/>
    </source>
</evidence>
<comment type="caution">
    <text evidence="6">The sequence shown here is derived from an EMBL/GenBank/DDBJ whole genome shotgun (WGS) entry which is preliminary data.</text>
</comment>
<reference evidence="6 7" key="1">
    <citation type="journal article" date="2016" name="Nat. Commun.">
        <title>Thousands of microbial genomes shed light on interconnected biogeochemical processes in an aquifer system.</title>
        <authorList>
            <person name="Anantharaman K."/>
            <person name="Brown C.T."/>
            <person name="Hug L.A."/>
            <person name="Sharon I."/>
            <person name="Castelle C.J."/>
            <person name="Probst A.J."/>
            <person name="Thomas B.C."/>
            <person name="Singh A."/>
            <person name="Wilkins M.J."/>
            <person name="Karaoz U."/>
            <person name="Brodie E.L."/>
            <person name="Williams K.H."/>
            <person name="Hubbard S.S."/>
            <person name="Banfield J.F."/>
        </authorList>
    </citation>
    <scope>NUCLEOTIDE SEQUENCE [LARGE SCALE GENOMIC DNA]</scope>
</reference>
<feature type="transmembrane region" description="Helical" evidence="4">
    <location>
        <begin position="109"/>
        <end position="129"/>
    </location>
</feature>
<dbReference type="SUPFAM" id="SSF103473">
    <property type="entry name" value="MFS general substrate transporter"/>
    <property type="match status" value="1"/>
</dbReference>
<gene>
    <name evidence="6" type="ORF">A3D34_03405</name>
</gene>
<dbReference type="Proteomes" id="UP000179183">
    <property type="component" value="Unassembled WGS sequence"/>
</dbReference>
<feature type="transmembrane region" description="Helical" evidence="4">
    <location>
        <begin position="329"/>
        <end position="349"/>
    </location>
</feature>
<evidence type="ECO:0000259" key="5">
    <source>
        <dbReference type="PROSITE" id="PS50850"/>
    </source>
</evidence>
<dbReference type="InterPro" id="IPR020846">
    <property type="entry name" value="MFS_dom"/>
</dbReference>
<name>A0A1G2HT53_9BACT</name>
<feature type="transmembrane region" description="Helical" evidence="4">
    <location>
        <begin position="174"/>
        <end position="191"/>
    </location>
</feature>
<evidence type="ECO:0000256" key="2">
    <source>
        <dbReference type="ARBA" id="ARBA00022989"/>
    </source>
</evidence>
<feature type="transmembrane region" description="Helical" evidence="4">
    <location>
        <begin position="197"/>
        <end position="216"/>
    </location>
</feature>
<dbReference type="InterPro" id="IPR011701">
    <property type="entry name" value="MFS"/>
</dbReference>
<dbReference type="PROSITE" id="PS50850">
    <property type="entry name" value="MFS"/>
    <property type="match status" value="1"/>
</dbReference>
<feature type="transmembrane region" description="Helical" evidence="4">
    <location>
        <begin position="397"/>
        <end position="415"/>
    </location>
</feature>
<dbReference type="PANTHER" id="PTHR23518">
    <property type="entry name" value="C-METHYLTRANSFERASE"/>
    <property type="match status" value="1"/>
</dbReference>